<feature type="transmembrane region" description="Helical" evidence="1">
    <location>
        <begin position="163"/>
        <end position="187"/>
    </location>
</feature>
<dbReference type="AlphaFoldDB" id="A0A1F5KNV2"/>
<accession>A0A1F5KNV2</accession>
<keyword evidence="1" id="KW-0812">Transmembrane</keyword>
<feature type="transmembrane region" description="Helical" evidence="1">
    <location>
        <begin position="134"/>
        <end position="151"/>
    </location>
</feature>
<proteinExistence type="predicted"/>
<dbReference type="EMBL" id="MFDM01000023">
    <property type="protein sequence ID" value="OGE42613.1"/>
    <property type="molecule type" value="Genomic_DNA"/>
</dbReference>
<keyword evidence="1" id="KW-1133">Transmembrane helix</keyword>
<dbReference type="Proteomes" id="UP000178565">
    <property type="component" value="Unassembled WGS sequence"/>
</dbReference>
<keyword evidence="1" id="KW-0472">Membrane</keyword>
<comment type="caution">
    <text evidence="2">The sequence shown here is derived from an EMBL/GenBank/DDBJ whole genome shotgun (WGS) entry which is preliminary data.</text>
</comment>
<sequence>MNFILTHKKQSLIFILLIVSLAFLSFYQAFNFSFIIDDWFLLWGVLYDRSTIDPFFQTHPNVVYQFILSAPVFKFNPFYYQFLGFLLKIIDSFFVALLILSITKSKSAAYFSAIIFSSSVGGIETFTWASGRSAALLIPLICSGLFFWINAKKETIHKYFISIILIILTILSDAGNGIVVIPMLILWELLDLQNFSKHKMKKFLFKICSLLAIPLILFWYLSPRIEGRSIYLIKNIFIILANFPQMLIKFLTSIGNLLVGWIIPIVELNHLTDPNIFNTIAGVLFFIWTIILIFAFWKRKSTIFRILLFLSIWIFLGLIPGWLTQSDYIERQSYTAVSHRYLTLSSIGLIGLIAYSTSFIKRKYSFPILTAVIILNLWSSYRILSWESIYHSAVTQNYLYNQIDKDLPKGDEKNKILVFTGDHWVRIALDWNDFYPLALKRGITRKSEFSTVTNDLDRVKELICAPDENTPPKFRLPNLYAWDVGSGDIYNVSKQLRSVISSDKECRFTP</sequence>
<reference evidence="2 3" key="1">
    <citation type="journal article" date="2016" name="Nat. Commun.">
        <title>Thousands of microbial genomes shed light on interconnected biogeochemical processes in an aquifer system.</title>
        <authorList>
            <person name="Anantharaman K."/>
            <person name="Brown C.T."/>
            <person name="Hug L.A."/>
            <person name="Sharon I."/>
            <person name="Castelle C.J."/>
            <person name="Probst A.J."/>
            <person name="Thomas B.C."/>
            <person name="Singh A."/>
            <person name="Wilkins M.J."/>
            <person name="Karaoz U."/>
            <person name="Brodie E.L."/>
            <person name="Williams K.H."/>
            <person name="Hubbard S.S."/>
            <person name="Banfield J.F."/>
        </authorList>
    </citation>
    <scope>NUCLEOTIDE SEQUENCE [LARGE SCALE GENOMIC DNA]</scope>
</reference>
<feature type="transmembrane region" description="Helical" evidence="1">
    <location>
        <begin position="203"/>
        <end position="222"/>
    </location>
</feature>
<organism evidence="2 3">
    <name type="scientific">Candidatus Daviesbacteria bacterium RIFCSPLOWO2_01_FULL_39_12</name>
    <dbReference type="NCBI Taxonomy" id="1797785"/>
    <lineage>
        <taxon>Bacteria</taxon>
        <taxon>Candidatus Daviesiibacteriota</taxon>
    </lineage>
</organism>
<evidence type="ECO:0008006" key="4">
    <source>
        <dbReference type="Google" id="ProtNLM"/>
    </source>
</evidence>
<evidence type="ECO:0000313" key="3">
    <source>
        <dbReference type="Proteomes" id="UP000178565"/>
    </source>
</evidence>
<dbReference type="STRING" id="1797785.A3B45_00190"/>
<feature type="transmembrane region" description="Helical" evidence="1">
    <location>
        <begin position="12"/>
        <end position="36"/>
    </location>
</feature>
<feature type="transmembrane region" description="Helical" evidence="1">
    <location>
        <begin position="276"/>
        <end position="297"/>
    </location>
</feature>
<protein>
    <recommendedName>
        <fullName evidence="4">Glycosyltransferase RgtA/B/C/D-like domain-containing protein</fullName>
    </recommendedName>
</protein>
<feature type="transmembrane region" description="Helical" evidence="1">
    <location>
        <begin position="304"/>
        <end position="323"/>
    </location>
</feature>
<feature type="transmembrane region" description="Helical" evidence="1">
    <location>
        <begin position="338"/>
        <end position="357"/>
    </location>
</feature>
<feature type="transmembrane region" description="Helical" evidence="1">
    <location>
        <begin position="243"/>
        <end position="264"/>
    </location>
</feature>
<gene>
    <name evidence="2" type="ORF">A3B45_00190</name>
</gene>
<feature type="transmembrane region" description="Helical" evidence="1">
    <location>
        <begin position="107"/>
        <end position="128"/>
    </location>
</feature>
<evidence type="ECO:0000256" key="1">
    <source>
        <dbReference type="SAM" id="Phobius"/>
    </source>
</evidence>
<evidence type="ECO:0000313" key="2">
    <source>
        <dbReference type="EMBL" id="OGE42613.1"/>
    </source>
</evidence>
<name>A0A1F5KNV2_9BACT</name>
<feature type="transmembrane region" description="Helical" evidence="1">
    <location>
        <begin position="78"/>
        <end position="100"/>
    </location>
</feature>